<gene>
    <name evidence="1" type="ORF">UCRPA7_609</name>
</gene>
<keyword evidence="2" id="KW-1185">Reference proteome</keyword>
<sequence length="173" mass="19986">MQSGLSRIKYSLVYARSLSKSPRNQYNCLLLRVLEYCAGILILTTNRIREFDVAVQSRVNLGVMYDDVETPQKLKIIENFLEQLRDENVEGRERIIQWFKEDEDGDRLIKSRALNGRQVRNILFSAASLAMKDGKVLKLDHVKKMARATYLFNDSIKAIVEAARRKAEAKSEF</sequence>
<dbReference type="Proteomes" id="UP000014074">
    <property type="component" value="Unassembled WGS sequence"/>
</dbReference>
<dbReference type="RefSeq" id="XP_007911394.1">
    <property type="nucleotide sequence ID" value="XM_007913203.1"/>
</dbReference>
<dbReference type="AlphaFoldDB" id="R8BWL0"/>
<protein>
    <submittedName>
        <fullName evidence="1">Putative aaa family protein</fullName>
    </submittedName>
</protein>
<dbReference type="PANTHER" id="PTHR46411">
    <property type="entry name" value="FAMILY ATPASE, PUTATIVE-RELATED"/>
    <property type="match status" value="1"/>
</dbReference>
<dbReference type="InterPro" id="IPR027417">
    <property type="entry name" value="P-loop_NTPase"/>
</dbReference>
<dbReference type="KEGG" id="tmn:UCRPA7_609"/>
<name>R8BWL0_PHAM7</name>
<dbReference type="EMBL" id="KB932812">
    <property type="protein sequence ID" value="EOO03756.1"/>
    <property type="molecule type" value="Genomic_DNA"/>
</dbReference>
<dbReference type="PANTHER" id="PTHR46411:SF3">
    <property type="entry name" value="AAA+ ATPASE DOMAIN-CONTAINING PROTEIN"/>
    <property type="match status" value="1"/>
</dbReference>
<dbReference type="HOGENOM" id="CLU_004471_5_3_1"/>
<accession>R8BWL0</accession>
<reference evidence="2" key="1">
    <citation type="journal article" date="2013" name="Genome Announc.">
        <title>Draft genome sequence of the ascomycete Phaeoacremonium aleophilum strain UCR-PA7, a causal agent of the esca disease complex in grapevines.</title>
        <authorList>
            <person name="Blanco-Ulate B."/>
            <person name="Rolshausen P."/>
            <person name="Cantu D."/>
        </authorList>
    </citation>
    <scope>NUCLEOTIDE SEQUENCE [LARGE SCALE GENOMIC DNA]</scope>
    <source>
        <strain evidence="2">UCR-PA7</strain>
    </source>
</reference>
<dbReference type="eggNOG" id="KOG0742">
    <property type="taxonomic scope" value="Eukaryota"/>
</dbReference>
<dbReference type="GeneID" id="19326710"/>
<proteinExistence type="predicted"/>
<evidence type="ECO:0000313" key="1">
    <source>
        <dbReference type="EMBL" id="EOO03756.1"/>
    </source>
</evidence>
<organism evidence="1 2">
    <name type="scientific">Phaeoacremonium minimum (strain UCR-PA7)</name>
    <name type="common">Esca disease fungus</name>
    <name type="synonym">Togninia minima</name>
    <dbReference type="NCBI Taxonomy" id="1286976"/>
    <lineage>
        <taxon>Eukaryota</taxon>
        <taxon>Fungi</taxon>
        <taxon>Dikarya</taxon>
        <taxon>Ascomycota</taxon>
        <taxon>Pezizomycotina</taxon>
        <taxon>Sordariomycetes</taxon>
        <taxon>Sordariomycetidae</taxon>
        <taxon>Togniniales</taxon>
        <taxon>Togniniaceae</taxon>
        <taxon>Phaeoacremonium</taxon>
    </lineage>
</organism>
<dbReference type="OrthoDB" id="10042665at2759"/>
<evidence type="ECO:0000313" key="2">
    <source>
        <dbReference type="Proteomes" id="UP000014074"/>
    </source>
</evidence>
<dbReference type="SUPFAM" id="SSF52540">
    <property type="entry name" value="P-loop containing nucleoside triphosphate hydrolases"/>
    <property type="match status" value="1"/>
</dbReference>